<evidence type="ECO:0000256" key="2">
    <source>
        <dbReference type="ARBA" id="ARBA00023125"/>
    </source>
</evidence>
<dbReference type="PANTHER" id="PTHR47506">
    <property type="entry name" value="TRANSCRIPTIONAL REGULATORY PROTEIN"/>
    <property type="match status" value="1"/>
</dbReference>
<proteinExistence type="predicted"/>
<keyword evidence="2 4" id="KW-0238">DNA-binding</keyword>
<dbReference type="PROSITE" id="PS50977">
    <property type="entry name" value="HTH_TETR_2"/>
    <property type="match status" value="1"/>
</dbReference>
<evidence type="ECO:0000256" key="4">
    <source>
        <dbReference type="PROSITE-ProRule" id="PRU00335"/>
    </source>
</evidence>
<keyword evidence="3" id="KW-0804">Transcription</keyword>
<feature type="domain" description="HTH tetR-type" evidence="6">
    <location>
        <begin position="25"/>
        <end position="85"/>
    </location>
</feature>
<keyword evidence="8" id="KW-1185">Reference proteome</keyword>
<dbReference type="InterPro" id="IPR009057">
    <property type="entry name" value="Homeodomain-like_sf"/>
</dbReference>
<evidence type="ECO:0000256" key="1">
    <source>
        <dbReference type="ARBA" id="ARBA00023015"/>
    </source>
</evidence>
<dbReference type="Pfam" id="PF00440">
    <property type="entry name" value="TetR_N"/>
    <property type="match status" value="1"/>
</dbReference>
<gene>
    <name evidence="7" type="ORF">GCM10010324_28420</name>
</gene>
<organism evidence="7 8">
    <name type="scientific">Streptomyces hiroshimensis</name>
    <dbReference type="NCBI Taxonomy" id="66424"/>
    <lineage>
        <taxon>Bacteria</taxon>
        <taxon>Bacillati</taxon>
        <taxon>Actinomycetota</taxon>
        <taxon>Actinomycetes</taxon>
        <taxon>Kitasatosporales</taxon>
        <taxon>Streptomycetaceae</taxon>
        <taxon>Streptomyces</taxon>
    </lineage>
</organism>
<dbReference type="PANTHER" id="PTHR47506:SF3">
    <property type="entry name" value="HTH-TYPE TRANSCRIPTIONAL REGULATOR LMRA"/>
    <property type="match status" value="1"/>
</dbReference>
<protein>
    <submittedName>
        <fullName evidence="7">TetR family transcriptional regulator</fullName>
    </submittedName>
</protein>
<keyword evidence="1" id="KW-0805">Transcription regulation</keyword>
<dbReference type="Gene3D" id="1.10.357.10">
    <property type="entry name" value="Tetracycline Repressor, domain 2"/>
    <property type="match status" value="1"/>
</dbReference>
<name>A0ABQ2YEN2_9ACTN</name>
<comment type="caution">
    <text evidence="7">The sequence shown here is derived from an EMBL/GenBank/DDBJ whole genome shotgun (WGS) entry which is preliminary data.</text>
</comment>
<dbReference type="InterPro" id="IPR036271">
    <property type="entry name" value="Tet_transcr_reg_TetR-rel_C_sf"/>
</dbReference>
<accession>A0ABQ2YEN2</accession>
<dbReference type="SUPFAM" id="SSF46689">
    <property type="entry name" value="Homeodomain-like"/>
    <property type="match status" value="1"/>
</dbReference>
<dbReference type="SUPFAM" id="SSF48498">
    <property type="entry name" value="Tetracyclin repressor-like, C-terminal domain"/>
    <property type="match status" value="1"/>
</dbReference>
<feature type="region of interest" description="Disordered" evidence="5">
    <location>
        <begin position="1"/>
        <end position="26"/>
    </location>
</feature>
<feature type="DNA-binding region" description="H-T-H motif" evidence="4">
    <location>
        <begin position="48"/>
        <end position="67"/>
    </location>
</feature>
<evidence type="ECO:0000256" key="5">
    <source>
        <dbReference type="SAM" id="MobiDB-lite"/>
    </source>
</evidence>
<dbReference type="Pfam" id="PF21993">
    <property type="entry name" value="TetR_C_13_2"/>
    <property type="match status" value="1"/>
</dbReference>
<evidence type="ECO:0000313" key="8">
    <source>
        <dbReference type="Proteomes" id="UP000659223"/>
    </source>
</evidence>
<feature type="compositionally biased region" description="Basic and acidic residues" evidence="5">
    <location>
        <begin position="1"/>
        <end position="17"/>
    </location>
</feature>
<reference evidence="8" key="1">
    <citation type="journal article" date="2019" name="Int. J. Syst. Evol. Microbiol.">
        <title>The Global Catalogue of Microorganisms (GCM) 10K type strain sequencing project: providing services to taxonomists for standard genome sequencing and annotation.</title>
        <authorList>
            <consortium name="The Broad Institute Genomics Platform"/>
            <consortium name="The Broad Institute Genome Sequencing Center for Infectious Disease"/>
            <person name="Wu L."/>
            <person name="Ma J."/>
        </authorList>
    </citation>
    <scope>NUCLEOTIDE SEQUENCE [LARGE SCALE GENOMIC DNA]</scope>
    <source>
        <strain evidence="8">JCM 4586</strain>
    </source>
</reference>
<evidence type="ECO:0000256" key="3">
    <source>
        <dbReference type="ARBA" id="ARBA00023163"/>
    </source>
</evidence>
<sequence>MKTTPEHDSPEQDHDEPAAGPDAGLGTRERIVRAASRLMQRQGYEGTGIKQISREANATLGSVYHFFPGGKQELATEAIRHGDREFAGMLRTALESRPDPAEAVLAAAGLVAAELRASDWLDGCPVTATSLGTAANAPGIRLAAAEAFERWRGLVHDRLLAAGFAAQDARELAHTVINTLEGAELTAQIARSEEPLLIAGRHLARLIDSYR</sequence>
<dbReference type="InterPro" id="IPR054156">
    <property type="entry name" value="YxaF_TetR_C"/>
</dbReference>
<evidence type="ECO:0000313" key="7">
    <source>
        <dbReference type="EMBL" id="GGX81215.1"/>
    </source>
</evidence>
<dbReference type="Proteomes" id="UP000659223">
    <property type="component" value="Unassembled WGS sequence"/>
</dbReference>
<evidence type="ECO:0000259" key="6">
    <source>
        <dbReference type="PROSITE" id="PS50977"/>
    </source>
</evidence>
<dbReference type="EMBL" id="BMUT01000005">
    <property type="protein sequence ID" value="GGX81215.1"/>
    <property type="molecule type" value="Genomic_DNA"/>
</dbReference>
<dbReference type="InterPro" id="IPR001647">
    <property type="entry name" value="HTH_TetR"/>
</dbReference>